<evidence type="ECO:0000313" key="1">
    <source>
        <dbReference type="EMBL" id="MCZ9305782.1"/>
    </source>
</evidence>
<name>A0A9X3RS73_9CORY</name>
<evidence type="ECO:0008006" key="3">
    <source>
        <dbReference type="Google" id="ProtNLM"/>
    </source>
</evidence>
<keyword evidence="2" id="KW-1185">Reference proteome</keyword>
<protein>
    <recommendedName>
        <fullName evidence="3">Antitoxin VbhA domain-containing protein</fullName>
    </recommendedName>
</protein>
<dbReference type="GeneID" id="301813824"/>
<dbReference type="EMBL" id="JAKMUV010000017">
    <property type="protein sequence ID" value="MCZ9305782.1"/>
    <property type="molecule type" value="Genomic_DNA"/>
</dbReference>
<accession>A0A9X3RS73</accession>
<reference evidence="1" key="1">
    <citation type="submission" date="2022-02" db="EMBL/GenBank/DDBJ databases">
        <title>Corynebacterium sp. from urogenital microbiome.</title>
        <authorList>
            <person name="Cappelli E.A."/>
            <person name="Ribeiro T.G."/>
            <person name="Peixe L."/>
        </authorList>
    </citation>
    <scope>NUCLEOTIDE SEQUENCE</scope>
    <source>
        <strain evidence="1">C9Ua_112</strain>
    </source>
</reference>
<organism evidence="1 2">
    <name type="scientific">Corynebacterium macclintockiae</name>
    <dbReference type="NCBI Taxonomy" id="2913501"/>
    <lineage>
        <taxon>Bacteria</taxon>
        <taxon>Bacillati</taxon>
        <taxon>Actinomycetota</taxon>
        <taxon>Actinomycetes</taxon>
        <taxon>Mycobacteriales</taxon>
        <taxon>Corynebacteriaceae</taxon>
        <taxon>Corynebacterium</taxon>
    </lineage>
</organism>
<dbReference type="Proteomes" id="UP001146505">
    <property type="component" value="Unassembled WGS sequence"/>
</dbReference>
<sequence length="82" mass="8896">MAVNFNTIRGVDQWVDAFPEQLQPLDSAQRADLAEALALGVHEGWKPTAEDAQALADQAAGKRPELTIQDCMEAAKESTKSE</sequence>
<gene>
    <name evidence="1" type="ORF">L8U58_09665</name>
</gene>
<comment type="caution">
    <text evidence="1">The sequence shown here is derived from an EMBL/GenBank/DDBJ whole genome shotgun (WGS) entry which is preliminary data.</text>
</comment>
<evidence type="ECO:0000313" key="2">
    <source>
        <dbReference type="Proteomes" id="UP001146505"/>
    </source>
</evidence>
<proteinExistence type="predicted"/>
<dbReference type="AlphaFoldDB" id="A0A9X3RS73"/>
<dbReference type="RefSeq" id="WP_034966579.1">
    <property type="nucleotide sequence ID" value="NZ_JAKMUV010000017.1"/>
</dbReference>